<keyword evidence="6" id="KW-1185">Reference proteome</keyword>
<dbReference type="InterPro" id="IPR027417">
    <property type="entry name" value="P-loop_NTPase"/>
</dbReference>
<feature type="region of interest" description="Disordered" evidence="2">
    <location>
        <begin position="1"/>
        <end position="53"/>
    </location>
</feature>
<dbReference type="SUPFAM" id="SSF48452">
    <property type="entry name" value="TPR-like"/>
    <property type="match status" value="1"/>
</dbReference>
<dbReference type="SUPFAM" id="SSF52540">
    <property type="entry name" value="P-loop containing nucleoside triphosphate hydrolases"/>
    <property type="match status" value="1"/>
</dbReference>
<comment type="caution">
    <text evidence="5">The sequence shown here is derived from an EMBL/GenBank/DDBJ whole genome shotgun (WGS) entry which is preliminary data.</text>
</comment>
<feature type="compositionally biased region" description="Basic and acidic residues" evidence="2">
    <location>
        <begin position="519"/>
        <end position="528"/>
    </location>
</feature>
<comment type="similarity">
    <text evidence="1">Belongs to the putative lipase ROG1 family.</text>
</comment>
<dbReference type="InterPro" id="IPR007751">
    <property type="entry name" value="DUF676_lipase-like"/>
</dbReference>
<evidence type="ECO:0000259" key="4">
    <source>
        <dbReference type="Pfam" id="PF05057"/>
    </source>
</evidence>
<dbReference type="InterPro" id="IPR053137">
    <property type="entry name" value="NLR-like"/>
</dbReference>
<evidence type="ECO:0000259" key="3">
    <source>
        <dbReference type="Pfam" id="PF00931"/>
    </source>
</evidence>
<dbReference type="Gene3D" id="3.40.50.1820">
    <property type="entry name" value="alpha/beta hydrolase"/>
    <property type="match status" value="1"/>
</dbReference>
<evidence type="ECO:0000256" key="2">
    <source>
        <dbReference type="SAM" id="MobiDB-lite"/>
    </source>
</evidence>
<proteinExistence type="inferred from homology"/>
<dbReference type="Proteomes" id="UP001590951">
    <property type="component" value="Unassembled WGS sequence"/>
</dbReference>
<dbReference type="Gene3D" id="3.40.50.300">
    <property type="entry name" value="P-loop containing nucleotide triphosphate hydrolases"/>
    <property type="match status" value="1"/>
</dbReference>
<dbReference type="InterPro" id="IPR029058">
    <property type="entry name" value="AB_hydrolase_fold"/>
</dbReference>
<dbReference type="PANTHER" id="PTHR46082:SF6">
    <property type="entry name" value="AAA+ ATPASE DOMAIN-CONTAINING PROTEIN-RELATED"/>
    <property type="match status" value="1"/>
</dbReference>
<reference evidence="5 6" key="1">
    <citation type="submission" date="2024-09" db="EMBL/GenBank/DDBJ databases">
        <title>Rethinking Asexuality: The Enigmatic Case of Functional Sexual Genes in Lepraria (Stereocaulaceae).</title>
        <authorList>
            <person name="Doellman M."/>
            <person name="Sun Y."/>
            <person name="Barcenas-Pena A."/>
            <person name="Lumbsch H.T."/>
            <person name="Grewe F."/>
        </authorList>
    </citation>
    <scope>NUCLEOTIDE SEQUENCE [LARGE SCALE GENOMIC DNA]</scope>
    <source>
        <strain evidence="5 6">Grewe 0041</strain>
    </source>
</reference>
<dbReference type="Pfam" id="PF13374">
    <property type="entry name" value="TPR_10"/>
    <property type="match status" value="2"/>
</dbReference>
<evidence type="ECO:0000313" key="5">
    <source>
        <dbReference type="EMBL" id="KAL2050942.1"/>
    </source>
</evidence>
<gene>
    <name evidence="5" type="ORF">ABVK25_008840</name>
</gene>
<evidence type="ECO:0000256" key="1">
    <source>
        <dbReference type="ARBA" id="ARBA00007920"/>
    </source>
</evidence>
<evidence type="ECO:0000313" key="6">
    <source>
        <dbReference type="Proteomes" id="UP001590951"/>
    </source>
</evidence>
<protein>
    <recommendedName>
        <fullName evidence="7">NB-ARC domain-containing protein</fullName>
    </recommendedName>
</protein>
<dbReference type="Pfam" id="PF05057">
    <property type="entry name" value="DUF676"/>
    <property type="match status" value="1"/>
</dbReference>
<feature type="region of interest" description="Disordered" evidence="2">
    <location>
        <begin position="516"/>
        <end position="536"/>
    </location>
</feature>
<feature type="domain" description="NB-ARC" evidence="3">
    <location>
        <begin position="360"/>
        <end position="527"/>
    </location>
</feature>
<name>A0ABR4B148_9LECA</name>
<sequence length="873" mass="98463">MLKFIGSKKRESQTGVNSRPARSRPTIELPRDSREEDAIAGTEPLADPIPTPNQRLGVRVLYEPSEPTAAVVDIVFVHGLTGDPASTWFQRETRTYWPATLLSRDIPNSRILSFGYDADVVNFWTPVSQNRLGNHALNLLGGLTRLREKSDTTERKIIFVAHSLGGLVTQDCLCSSRTNPEQHLQRVSSCTVGVSFLGTPHHGADLAAWAKFGTTIAGVIKHANSDIVSVLRPGSEMLARAQDGFHGLLRMRRNEGSEIAVTCFYEELPLPVVGKVVEMDSAIIPGYSNYGIHANHMDMTKFTDRDDDGYVSISGELRRWVKGLQTALDLPAVLKPLFLVPFRRDALFIDRIETFKEIDERAKTQTRIALSGIGGVGKSQIAIEYCYRFRNVQSNAHIVWVHASTRQRLEQAYRDIARRLKLPGRNDPAVDTLRSVVEWFNEAENGPWLMVLDNADDLDMFFAKPTSTIADVERIRPLIDYLPQGLEGSVLITTRDKRVGERLAGRHASVMVQPMSPQEAERLLRSQSERPNSWDDDESRALLHALEYIPLAITQAAAFISQNSLTLAEYLDMFHTNDSEVQDLLDEDVGDLRRDSESQNSVIRTWKLSFDLISKQNLRAAEMLSLMAVLDRQGIPKSLLRNNTDRSIDVTKALGTLQAFSLISAEDGGAGYELHRLVHLATRKWLEMQGTKEKWQEQALLVVADSFPTGHFETWTTCESLLPHAQTVIRYRDINENCPEQFSHLLGNMAYFDMLQGRYEIACARNLAAFKVYEKIFGLEHSETLSSMANLASTYWNQGRWEEAEKLEVQVMETRLRVLKAEHPDTLTSMANLASTYRNQGRWEEAEKLEVQVMETSLRVLESRASRYADQYG</sequence>
<feature type="domain" description="DUF676" evidence="4">
    <location>
        <begin position="74"/>
        <end position="204"/>
    </location>
</feature>
<dbReference type="InterPro" id="IPR011990">
    <property type="entry name" value="TPR-like_helical_dom_sf"/>
</dbReference>
<organism evidence="5 6">
    <name type="scientific">Lepraria finkii</name>
    <dbReference type="NCBI Taxonomy" id="1340010"/>
    <lineage>
        <taxon>Eukaryota</taxon>
        <taxon>Fungi</taxon>
        <taxon>Dikarya</taxon>
        <taxon>Ascomycota</taxon>
        <taxon>Pezizomycotina</taxon>
        <taxon>Lecanoromycetes</taxon>
        <taxon>OSLEUM clade</taxon>
        <taxon>Lecanoromycetidae</taxon>
        <taxon>Lecanorales</taxon>
        <taxon>Lecanorineae</taxon>
        <taxon>Stereocaulaceae</taxon>
        <taxon>Lepraria</taxon>
    </lineage>
</organism>
<dbReference type="Gene3D" id="1.25.40.10">
    <property type="entry name" value="Tetratricopeptide repeat domain"/>
    <property type="match status" value="1"/>
</dbReference>
<dbReference type="Pfam" id="PF00931">
    <property type="entry name" value="NB-ARC"/>
    <property type="match status" value="1"/>
</dbReference>
<evidence type="ECO:0008006" key="7">
    <source>
        <dbReference type="Google" id="ProtNLM"/>
    </source>
</evidence>
<dbReference type="InterPro" id="IPR002182">
    <property type="entry name" value="NB-ARC"/>
</dbReference>
<accession>A0ABR4B148</accession>
<dbReference type="EMBL" id="JBHFEH010000041">
    <property type="protein sequence ID" value="KAL2050942.1"/>
    <property type="molecule type" value="Genomic_DNA"/>
</dbReference>
<dbReference type="PANTHER" id="PTHR46082">
    <property type="entry name" value="ATP/GTP-BINDING PROTEIN-RELATED"/>
    <property type="match status" value="1"/>
</dbReference>
<dbReference type="SUPFAM" id="SSF53474">
    <property type="entry name" value="alpha/beta-Hydrolases"/>
    <property type="match status" value="1"/>
</dbReference>